<dbReference type="PROSITE" id="PS50931">
    <property type="entry name" value="HTH_LYSR"/>
    <property type="match status" value="1"/>
</dbReference>
<dbReference type="GO" id="GO:0043565">
    <property type="term" value="F:sequence-specific DNA binding"/>
    <property type="evidence" value="ECO:0007669"/>
    <property type="project" value="TreeGrafter"/>
</dbReference>
<dbReference type="GO" id="GO:0003700">
    <property type="term" value="F:DNA-binding transcription factor activity"/>
    <property type="evidence" value="ECO:0007669"/>
    <property type="project" value="InterPro"/>
</dbReference>
<protein>
    <submittedName>
        <fullName evidence="6">LysR family transcriptional regulator</fullName>
    </submittedName>
</protein>
<accession>A0A3A6QN29</accession>
<dbReference type="SUPFAM" id="SSF46785">
    <property type="entry name" value="Winged helix' DNA-binding domain"/>
    <property type="match status" value="1"/>
</dbReference>
<evidence type="ECO:0000313" key="6">
    <source>
        <dbReference type="EMBL" id="RJX74300.1"/>
    </source>
</evidence>
<dbReference type="InterPro" id="IPR036390">
    <property type="entry name" value="WH_DNA-bd_sf"/>
</dbReference>
<dbReference type="Pfam" id="PF00126">
    <property type="entry name" value="HTH_1"/>
    <property type="match status" value="1"/>
</dbReference>
<sequence length="302" mass="33580">MNNSMLSGLKLICLLSNYTSLSRASRSLHLTTGALSQQLLATEQQLGFSVFERHSRGIRLTQRGQQLVSELSPLFTSISNVVEQHCASSSTQSIRLKLTPSFAFKWLVPRLDQFQRLHPDIQIQTFAEGALVDSDKGDFDIAIDYGPLTYSNQKAELLMTEQLIAVASPHYVEQHPWLMNKTLPSNWNAMTLLHDAMPWKHASQDHEWAYWARQNGVLVNSADGHFFNRTDMSMSAAEAGVGIALARKALVADEIQNGKLIAPFDAIEAQAGYFLLVQEPSESTEAFRCWLISEIAASNAKG</sequence>
<dbReference type="AlphaFoldDB" id="A0A3A6QN29"/>
<keyword evidence="2" id="KW-0805">Transcription regulation</keyword>
<dbReference type="Gene3D" id="1.10.10.10">
    <property type="entry name" value="Winged helix-like DNA-binding domain superfamily/Winged helix DNA-binding domain"/>
    <property type="match status" value="1"/>
</dbReference>
<keyword evidence="7" id="KW-1185">Reference proteome</keyword>
<name>A0A3A6QN29_9VIBR</name>
<dbReference type="InterPro" id="IPR005119">
    <property type="entry name" value="LysR_subst-bd"/>
</dbReference>
<dbReference type="EMBL" id="QVMU01000002">
    <property type="protein sequence ID" value="RJX74300.1"/>
    <property type="molecule type" value="Genomic_DNA"/>
</dbReference>
<gene>
    <name evidence="6" type="ORF">DZ860_03985</name>
</gene>
<dbReference type="InterPro" id="IPR036388">
    <property type="entry name" value="WH-like_DNA-bd_sf"/>
</dbReference>
<evidence type="ECO:0000256" key="3">
    <source>
        <dbReference type="ARBA" id="ARBA00023125"/>
    </source>
</evidence>
<dbReference type="PANTHER" id="PTHR30537:SF32">
    <property type="entry name" value="HTH-TYPE TRANSCRIPTIONAL REGULATOR DSDC"/>
    <property type="match status" value="1"/>
</dbReference>
<dbReference type="Gene3D" id="3.40.190.10">
    <property type="entry name" value="Periplasmic binding protein-like II"/>
    <property type="match status" value="2"/>
</dbReference>
<dbReference type="PANTHER" id="PTHR30537">
    <property type="entry name" value="HTH-TYPE TRANSCRIPTIONAL REGULATOR"/>
    <property type="match status" value="1"/>
</dbReference>
<evidence type="ECO:0000256" key="2">
    <source>
        <dbReference type="ARBA" id="ARBA00023015"/>
    </source>
</evidence>
<comment type="caution">
    <text evidence="6">The sequence shown here is derived from an EMBL/GenBank/DDBJ whole genome shotgun (WGS) entry which is preliminary data.</text>
</comment>
<dbReference type="Pfam" id="PF03466">
    <property type="entry name" value="LysR_substrate"/>
    <property type="match status" value="1"/>
</dbReference>
<dbReference type="OrthoDB" id="5526340at2"/>
<evidence type="ECO:0000256" key="1">
    <source>
        <dbReference type="ARBA" id="ARBA00009437"/>
    </source>
</evidence>
<dbReference type="InterPro" id="IPR058163">
    <property type="entry name" value="LysR-type_TF_proteobact-type"/>
</dbReference>
<organism evidence="6 7">
    <name type="scientific">Vibrio sinensis</name>
    <dbReference type="NCBI Taxonomy" id="2302434"/>
    <lineage>
        <taxon>Bacteria</taxon>
        <taxon>Pseudomonadati</taxon>
        <taxon>Pseudomonadota</taxon>
        <taxon>Gammaproteobacteria</taxon>
        <taxon>Vibrionales</taxon>
        <taxon>Vibrionaceae</taxon>
        <taxon>Vibrio</taxon>
    </lineage>
</organism>
<evidence type="ECO:0000256" key="4">
    <source>
        <dbReference type="ARBA" id="ARBA00023163"/>
    </source>
</evidence>
<comment type="similarity">
    <text evidence="1">Belongs to the LysR transcriptional regulatory family.</text>
</comment>
<dbReference type="Proteomes" id="UP000273252">
    <property type="component" value="Unassembled WGS sequence"/>
</dbReference>
<dbReference type="InterPro" id="IPR000847">
    <property type="entry name" value="LysR_HTH_N"/>
</dbReference>
<evidence type="ECO:0000313" key="7">
    <source>
        <dbReference type="Proteomes" id="UP000273252"/>
    </source>
</evidence>
<dbReference type="RefSeq" id="WP_120029636.1">
    <property type="nucleotide sequence ID" value="NZ_QVMU01000002.1"/>
</dbReference>
<keyword evidence="3" id="KW-0238">DNA-binding</keyword>
<keyword evidence="4" id="KW-0804">Transcription</keyword>
<dbReference type="GO" id="GO:0006351">
    <property type="term" value="P:DNA-templated transcription"/>
    <property type="evidence" value="ECO:0007669"/>
    <property type="project" value="TreeGrafter"/>
</dbReference>
<reference evidence="6 7" key="1">
    <citation type="submission" date="2018-08" db="EMBL/GenBank/DDBJ databases">
        <title>Vibrio isolated from the Eastern China Marginal Seas.</title>
        <authorList>
            <person name="Li Y."/>
        </authorList>
    </citation>
    <scope>NUCLEOTIDE SEQUENCE [LARGE SCALE GENOMIC DNA]</scope>
    <source>
        <strain evidence="6 7">BEI233</strain>
    </source>
</reference>
<evidence type="ECO:0000259" key="5">
    <source>
        <dbReference type="PROSITE" id="PS50931"/>
    </source>
</evidence>
<dbReference type="SUPFAM" id="SSF53850">
    <property type="entry name" value="Periplasmic binding protein-like II"/>
    <property type="match status" value="1"/>
</dbReference>
<proteinExistence type="inferred from homology"/>
<dbReference type="CDD" id="cd08432">
    <property type="entry name" value="PBP2_GcdR_TrpI_HvrB_AmpR_like"/>
    <property type="match status" value="1"/>
</dbReference>
<feature type="domain" description="HTH lysR-type" evidence="5">
    <location>
        <begin position="1"/>
        <end position="61"/>
    </location>
</feature>